<name>A0A7G2CFN4_9TRYP</name>
<feature type="chain" id="PRO_5028845110" evidence="9">
    <location>
        <begin position="25"/>
        <end position="260"/>
    </location>
</feature>
<feature type="region of interest" description="Disordered" evidence="7">
    <location>
        <begin position="202"/>
        <end position="226"/>
    </location>
</feature>
<sequence length="260" mass="28971">MSKMQLRSVLLLFLISLFVLSVTAEEDVEDIDLDDDEVNHAEESAAYYCYAFFPNQTHPTLPTGSKSQSLIGYQNNHKSNTQTVVLVAGYLQPKGTYGTVLQNFSVVRQARTVKPKESVSFQYFFTPDVYFEPGDYNLVIGLYVQDTTTNSTSFVVGYNSTVALREPLGTDPRTILTYFTLLAIIGGVGYLFRDKIVPQKASAPKRTAQSDRMVSQKGDGEKSDAIDTDYISKDHLQYKQQLIDKTASSSRGRKAAPKIN</sequence>
<gene>
    <name evidence="10" type="ORF">ADEAN_000582700</name>
</gene>
<dbReference type="AlphaFoldDB" id="A0A7G2CFN4"/>
<dbReference type="VEuPathDB" id="TriTrypDB:ADEAN_000582700"/>
<evidence type="ECO:0000256" key="5">
    <source>
        <dbReference type="ARBA" id="ARBA00022989"/>
    </source>
</evidence>
<accession>A0A7G2CFN4</accession>
<dbReference type="PANTHER" id="PTHR12924">
    <property type="entry name" value="TRANSLOCON-ASSOCIATED PROTEIN, ALPHA SUBUNIT"/>
    <property type="match status" value="1"/>
</dbReference>
<dbReference type="EMBL" id="LR877155">
    <property type="protein sequence ID" value="CAD2218339.1"/>
    <property type="molecule type" value="Genomic_DNA"/>
</dbReference>
<evidence type="ECO:0000256" key="1">
    <source>
        <dbReference type="ARBA" id="ARBA00004115"/>
    </source>
</evidence>
<evidence type="ECO:0000256" key="9">
    <source>
        <dbReference type="SAM" id="SignalP"/>
    </source>
</evidence>
<feature type="signal peptide" evidence="9">
    <location>
        <begin position="1"/>
        <end position="24"/>
    </location>
</feature>
<protein>
    <submittedName>
        <fullName evidence="10">Translocon-associated protein (TRAP), alpha subunit, putative</fullName>
    </submittedName>
</protein>
<evidence type="ECO:0000256" key="2">
    <source>
        <dbReference type="ARBA" id="ARBA00022692"/>
    </source>
</evidence>
<dbReference type="Proteomes" id="UP000515908">
    <property type="component" value="Chromosome 11"/>
</dbReference>
<reference evidence="10 11" key="1">
    <citation type="submission" date="2020-08" db="EMBL/GenBank/DDBJ databases">
        <authorList>
            <person name="Newling K."/>
            <person name="Davey J."/>
            <person name="Forrester S."/>
        </authorList>
    </citation>
    <scope>NUCLEOTIDE SEQUENCE [LARGE SCALE GENOMIC DNA]</scope>
    <source>
        <strain evidence="11">Crithidia deanei Carvalho (ATCC PRA-265)</strain>
    </source>
</reference>
<keyword evidence="3 9" id="KW-0732">Signal</keyword>
<dbReference type="GO" id="GO:0005789">
    <property type="term" value="C:endoplasmic reticulum membrane"/>
    <property type="evidence" value="ECO:0007669"/>
    <property type="project" value="UniProtKB-SubCell"/>
</dbReference>
<evidence type="ECO:0000313" key="11">
    <source>
        <dbReference type="Proteomes" id="UP000515908"/>
    </source>
</evidence>
<evidence type="ECO:0000256" key="3">
    <source>
        <dbReference type="ARBA" id="ARBA00022729"/>
    </source>
</evidence>
<proteinExistence type="predicted"/>
<evidence type="ECO:0000256" key="8">
    <source>
        <dbReference type="SAM" id="Phobius"/>
    </source>
</evidence>
<dbReference type="PANTHER" id="PTHR12924:SF0">
    <property type="entry name" value="TRANSLOCON-ASSOCIATED PROTEIN SUBUNIT ALPHA"/>
    <property type="match status" value="1"/>
</dbReference>
<evidence type="ECO:0000313" key="10">
    <source>
        <dbReference type="EMBL" id="CAD2218339.1"/>
    </source>
</evidence>
<keyword evidence="2 8" id="KW-0812">Transmembrane</keyword>
<dbReference type="Pfam" id="PF03896">
    <property type="entry name" value="TRAP_alpha"/>
    <property type="match status" value="1"/>
</dbReference>
<comment type="subcellular location">
    <subcellularLocation>
        <location evidence="1">Endoplasmic reticulum membrane</location>
        <topology evidence="1">Single-pass type I membrane protein</topology>
    </subcellularLocation>
</comment>
<organism evidence="10 11">
    <name type="scientific">Angomonas deanei</name>
    <dbReference type="NCBI Taxonomy" id="59799"/>
    <lineage>
        <taxon>Eukaryota</taxon>
        <taxon>Discoba</taxon>
        <taxon>Euglenozoa</taxon>
        <taxon>Kinetoplastea</taxon>
        <taxon>Metakinetoplastina</taxon>
        <taxon>Trypanosomatida</taxon>
        <taxon>Trypanosomatidae</taxon>
        <taxon>Strigomonadinae</taxon>
        <taxon>Angomonas</taxon>
    </lineage>
</organism>
<keyword evidence="11" id="KW-1185">Reference proteome</keyword>
<keyword evidence="4" id="KW-0256">Endoplasmic reticulum</keyword>
<keyword evidence="5 8" id="KW-1133">Transmembrane helix</keyword>
<evidence type="ECO:0000256" key="4">
    <source>
        <dbReference type="ARBA" id="ARBA00022824"/>
    </source>
</evidence>
<keyword evidence="6 8" id="KW-0472">Membrane</keyword>
<feature type="transmembrane region" description="Helical" evidence="8">
    <location>
        <begin position="175"/>
        <end position="192"/>
    </location>
</feature>
<evidence type="ECO:0000256" key="6">
    <source>
        <dbReference type="ARBA" id="ARBA00023136"/>
    </source>
</evidence>
<evidence type="ECO:0000256" key="7">
    <source>
        <dbReference type="SAM" id="MobiDB-lite"/>
    </source>
</evidence>
<dbReference type="InterPro" id="IPR005595">
    <property type="entry name" value="TRAP_alpha"/>
</dbReference>